<dbReference type="Proteomes" id="UP000313359">
    <property type="component" value="Unassembled WGS sequence"/>
</dbReference>
<evidence type="ECO:0000313" key="2">
    <source>
        <dbReference type="Proteomes" id="UP000313359"/>
    </source>
</evidence>
<dbReference type="EMBL" id="ML122256">
    <property type="protein sequence ID" value="RPD63343.1"/>
    <property type="molecule type" value="Genomic_DNA"/>
</dbReference>
<accession>A0A5C2SHU5</accession>
<protein>
    <submittedName>
        <fullName evidence="1">Uncharacterized protein</fullName>
    </submittedName>
</protein>
<evidence type="ECO:0000313" key="1">
    <source>
        <dbReference type="EMBL" id="RPD63343.1"/>
    </source>
</evidence>
<organism evidence="1 2">
    <name type="scientific">Lentinus tigrinus ALCF2SS1-6</name>
    <dbReference type="NCBI Taxonomy" id="1328759"/>
    <lineage>
        <taxon>Eukaryota</taxon>
        <taxon>Fungi</taxon>
        <taxon>Dikarya</taxon>
        <taxon>Basidiomycota</taxon>
        <taxon>Agaricomycotina</taxon>
        <taxon>Agaricomycetes</taxon>
        <taxon>Polyporales</taxon>
        <taxon>Polyporaceae</taxon>
        <taxon>Lentinus</taxon>
    </lineage>
</organism>
<name>A0A5C2SHU5_9APHY</name>
<gene>
    <name evidence="1" type="ORF">L227DRAFT_386380</name>
</gene>
<reference evidence="1" key="1">
    <citation type="journal article" date="2018" name="Genome Biol. Evol.">
        <title>Genomics and development of Lentinus tigrinus, a white-rot wood-decaying mushroom with dimorphic fruiting bodies.</title>
        <authorList>
            <person name="Wu B."/>
            <person name="Xu Z."/>
            <person name="Knudson A."/>
            <person name="Carlson A."/>
            <person name="Chen N."/>
            <person name="Kovaka S."/>
            <person name="LaButti K."/>
            <person name="Lipzen A."/>
            <person name="Pennachio C."/>
            <person name="Riley R."/>
            <person name="Schakwitz W."/>
            <person name="Umezawa K."/>
            <person name="Ohm R.A."/>
            <person name="Grigoriev I.V."/>
            <person name="Nagy L.G."/>
            <person name="Gibbons J."/>
            <person name="Hibbett D."/>
        </authorList>
    </citation>
    <scope>NUCLEOTIDE SEQUENCE [LARGE SCALE GENOMIC DNA]</scope>
    <source>
        <strain evidence="1">ALCF2SS1-6</strain>
    </source>
</reference>
<sequence>MNDSALSTPRPVDAGRCRIRTETTDASSFRASHRRFLDMLDQKRPSRFRTSEATLNGVLRLHQTGLSAAQVAIVRHAKSLSVPEFLQSLPTTEVANSVHFSLNVVDHARCDPHGAGNKAIAGVRYVTPHSSGALRSRTGRPRGFSDKRFRHAVLNRRGFAMHIIVLHEYIFQSVATSFGGSVQKQNWAP</sequence>
<proteinExistence type="predicted"/>
<dbReference type="AlphaFoldDB" id="A0A5C2SHU5"/>
<keyword evidence="2" id="KW-1185">Reference proteome</keyword>